<evidence type="ECO:0000256" key="1">
    <source>
        <dbReference type="SAM" id="Phobius"/>
    </source>
</evidence>
<dbReference type="PANTHER" id="PTHR35896">
    <property type="entry name" value="IG-LIKE DOMAIN-CONTAINING PROTEIN"/>
    <property type="match status" value="1"/>
</dbReference>
<sequence length="266" mass="30721">MYVDCTKRWDQRYIGALQLSSEFALFMAGIDLASSFEATERPEYEVVEEWKSGKDSRRRLCYIPTLRTSIPRHLNAGSSWILIDVFFILLTLWGSYSIISRIRGWTSVGKTQFAATWDSNYHIKYATPPCDCGDSVAEASSRGCKYDELSTAWYPQRCRDDELTEEFHNAGDGADGTWQYFADRNFTEPLSVHQVSLYGDDPERGFFMSREWHVVHCLFNWRKEHRLKARGKFYDPVFDGEGHVRHCITVITLPSKATQSTVRLHG</sequence>
<dbReference type="Proteomes" id="UP000799772">
    <property type="component" value="Unassembled WGS sequence"/>
</dbReference>
<dbReference type="EMBL" id="ML978126">
    <property type="protein sequence ID" value="KAF2099051.1"/>
    <property type="molecule type" value="Genomic_DNA"/>
</dbReference>
<keyword evidence="1" id="KW-0472">Membrane</keyword>
<name>A0A9P4IBX9_9PEZI</name>
<proteinExistence type="predicted"/>
<keyword evidence="1" id="KW-0812">Transmembrane</keyword>
<reference evidence="2" key="1">
    <citation type="journal article" date="2020" name="Stud. Mycol.">
        <title>101 Dothideomycetes genomes: a test case for predicting lifestyles and emergence of pathogens.</title>
        <authorList>
            <person name="Haridas S."/>
            <person name="Albert R."/>
            <person name="Binder M."/>
            <person name="Bloem J."/>
            <person name="Labutti K."/>
            <person name="Salamov A."/>
            <person name="Andreopoulos B."/>
            <person name="Baker S."/>
            <person name="Barry K."/>
            <person name="Bills G."/>
            <person name="Bluhm B."/>
            <person name="Cannon C."/>
            <person name="Castanera R."/>
            <person name="Culley D."/>
            <person name="Daum C."/>
            <person name="Ezra D."/>
            <person name="Gonzalez J."/>
            <person name="Henrissat B."/>
            <person name="Kuo A."/>
            <person name="Liang C."/>
            <person name="Lipzen A."/>
            <person name="Lutzoni F."/>
            <person name="Magnuson J."/>
            <person name="Mondo S."/>
            <person name="Nolan M."/>
            <person name="Ohm R."/>
            <person name="Pangilinan J."/>
            <person name="Park H.-J."/>
            <person name="Ramirez L."/>
            <person name="Alfaro M."/>
            <person name="Sun H."/>
            <person name="Tritt A."/>
            <person name="Yoshinaga Y."/>
            <person name="Zwiers L.-H."/>
            <person name="Turgeon B."/>
            <person name="Goodwin S."/>
            <person name="Spatafora J."/>
            <person name="Crous P."/>
            <person name="Grigoriev I."/>
        </authorList>
    </citation>
    <scope>NUCLEOTIDE SEQUENCE</scope>
    <source>
        <strain evidence="2">CBS 133067</strain>
    </source>
</reference>
<dbReference type="InterPro" id="IPR053008">
    <property type="entry name" value="Phomopsin_biosynth_assoc"/>
</dbReference>
<dbReference type="AlphaFoldDB" id="A0A9P4IBX9"/>
<organism evidence="2 3">
    <name type="scientific">Rhizodiscina lignyota</name>
    <dbReference type="NCBI Taxonomy" id="1504668"/>
    <lineage>
        <taxon>Eukaryota</taxon>
        <taxon>Fungi</taxon>
        <taxon>Dikarya</taxon>
        <taxon>Ascomycota</taxon>
        <taxon>Pezizomycotina</taxon>
        <taxon>Dothideomycetes</taxon>
        <taxon>Pleosporomycetidae</taxon>
        <taxon>Aulographales</taxon>
        <taxon>Rhizodiscinaceae</taxon>
        <taxon>Rhizodiscina</taxon>
    </lineage>
</organism>
<protein>
    <submittedName>
        <fullName evidence="2">Uncharacterized protein</fullName>
    </submittedName>
</protein>
<gene>
    <name evidence="2" type="ORF">NA57DRAFT_76287</name>
</gene>
<feature type="transmembrane region" description="Helical" evidence="1">
    <location>
        <begin position="80"/>
        <end position="99"/>
    </location>
</feature>
<evidence type="ECO:0000313" key="3">
    <source>
        <dbReference type="Proteomes" id="UP000799772"/>
    </source>
</evidence>
<evidence type="ECO:0000313" key="2">
    <source>
        <dbReference type="EMBL" id="KAF2099051.1"/>
    </source>
</evidence>
<dbReference type="PANTHER" id="PTHR35896:SF3">
    <property type="entry name" value="MAJOR FACILITATOR SUPERFAMILY TRANSPORTER"/>
    <property type="match status" value="1"/>
</dbReference>
<keyword evidence="3" id="KW-1185">Reference proteome</keyword>
<comment type="caution">
    <text evidence="2">The sequence shown here is derived from an EMBL/GenBank/DDBJ whole genome shotgun (WGS) entry which is preliminary data.</text>
</comment>
<accession>A0A9P4IBX9</accession>
<keyword evidence="1" id="KW-1133">Transmembrane helix</keyword>
<dbReference type="OrthoDB" id="3501153at2759"/>